<dbReference type="EMBL" id="ALAN01000040">
    <property type="protein sequence ID" value="ETI69730.1"/>
    <property type="molecule type" value="Genomic_DNA"/>
</dbReference>
<gene>
    <name evidence="1" type="ORF">BAVI_05974</name>
</gene>
<accession>A0AB94IRL1</accession>
<proteinExistence type="predicted"/>
<dbReference type="RefSeq" id="WP_024027409.1">
    <property type="nucleotide sequence ID" value="NZ_ALAN01000040.1"/>
</dbReference>
<protein>
    <submittedName>
        <fullName evidence="1">Uncharacterized protein</fullName>
    </submittedName>
</protein>
<reference evidence="1 2" key="1">
    <citation type="journal article" date="2014" name="Environ. Microbiol.">
        <title>The nitrate-ammonifying and nosZ-carrying bacterium Bacillus vireti is a potent source and sink for nitric and nitrous oxide under high nitrate conditions.</title>
        <authorList>
            <person name="Mania D."/>
            <person name="Heylen K."/>
            <person name="van Spanning R.J."/>
            <person name="Frostegard A."/>
        </authorList>
    </citation>
    <scope>NUCLEOTIDE SEQUENCE [LARGE SCALE GENOMIC DNA]</scope>
    <source>
        <strain evidence="1 2">LMG 21834</strain>
    </source>
</reference>
<keyword evidence="2" id="KW-1185">Reference proteome</keyword>
<comment type="caution">
    <text evidence="1">The sequence shown here is derived from an EMBL/GenBank/DDBJ whole genome shotgun (WGS) entry which is preliminary data.</text>
</comment>
<sequence length="168" mass="18915">MNSTFFEWTAEQRDSYFTAIDAVLKKGMAAKEVVCSITTGFRSIPSIRTAPGLNPYHATVADIGYGFDAARGTIKRLRQGESISLAKEMLVFDLDTLRISEKQIRPNFELVENWAQPDTSYLIELSKELNGQIAEIINEAIRLGQAILGPEWEIIRTRIQNIQAIPRL</sequence>
<name>A0AB94IRL1_9BACI</name>
<organism evidence="1 2">
    <name type="scientific">Neobacillus vireti LMG 21834</name>
    <dbReference type="NCBI Taxonomy" id="1131730"/>
    <lineage>
        <taxon>Bacteria</taxon>
        <taxon>Bacillati</taxon>
        <taxon>Bacillota</taxon>
        <taxon>Bacilli</taxon>
        <taxon>Bacillales</taxon>
        <taxon>Bacillaceae</taxon>
        <taxon>Neobacillus</taxon>
    </lineage>
</organism>
<evidence type="ECO:0000313" key="2">
    <source>
        <dbReference type="Proteomes" id="UP000018877"/>
    </source>
</evidence>
<dbReference type="Proteomes" id="UP000018877">
    <property type="component" value="Unassembled WGS sequence"/>
</dbReference>
<dbReference type="AlphaFoldDB" id="A0AB94IRL1"/>
<evidence type="ECO:0000313" key="1">
    <source>
        <dbReference type="EMBL" id="ETI69730.1"/>
    </source>
</evidence>